<dbReference type="Proteomes" id="UP000596742">
    <property type="component" value="Unassembled WGS sequence"/>
</dbReference>
<dbReference type="Pfam" id="PF22586">
    <property type="entry name" value="ANCHR-like_BBOX"/>
    <property type="match status" value="1"/>
</dbReference>
<dbReference type="InterPro" id="IPR047153">
    <property type="entry name" value="TRIM45/56/19-like"/>
</dbReference>
<accession>A0A8B6CWJ4</accession>
<keyword evidence="5" id="KW-1185">Reference proteome</keyword>
<sequence>MTSGNRYCDPCNQRSSIKLARVWCTECQEALCKECEAYHQTFKVSRDHRLIPVVENDQNPTSLFKIKAFCERHALKRNEFYCTLHEEPMCAICVANEHKNCDGIITIEKAAENAKFSPALADLEDRMYYVVNLLQKLKQDRILNIQVLDKQKTHMLLEIKRFRENITRHLDVLEKELNTDVTEMHQKHVEDLQLQAQELDNRIHTIKEYQQSSKKIKSQATNVHLLLAIRELENLQISQEEYLETISDRLSRVDINLEFNQNAVEIPTLAKPLGFIQTKISPCYVFTTTERVKHAPLYVKGILHETRTEIKHDFIVPRSDRNAAITGGVFLSDGRIVLADNNNKRLLIYNENGTVFVEVKLNGKPWDVTEVGLNKAALTLPSDRMVQFFDIKTMRVTQETNVKGRIYGLSSYGGRTVVVCRGSGMLILDEEGQVDTALPIDVTFVEYVCVGPGRIYYTDWYRKSVHCIDMTGEEIFRLKYNKMKYPLGITLNRDGTVFVVGRDSHNVLHVSADGHQREVILGKQHDLTYPRVISSHHGSRRMFVTYSNKHVVVFTLT</sequence>
<dbReference type="OrthoDB" id="6042581at2759"/>
<dbReference type="SMART" id="SM00336">
    <property type="entry name" value="BBOX"/>
    <property type="match status" value="2"/>
</dbReference>
<keyword evidence="1" id="KW-0863">Zinc-finger</keyword>
<proteinExistence type="predicted"/>
<evidence type="ECO:0000256" key="2">
    <source>
        <dbReference type="SAM" id="Coils"/>
    </source>
</evidence>
<organism evidence="4 5">
    <name type="scientific">Mytilus galloprovincialis</name>
    <name type="common">Mediterranean mussel</name>
    <dbReference type="NCBI Taxonomy" id="29158"/>
    <lineage>
        <taxon>Eukaryota</taxon>
        <taxon>Metazoa</taxon>
        <taxon>Spiralia</taxon>
        <taxon>Lophotrochozoa</taxon>
        <taxon>Mollusca</taxon>
        <taxon>Bivalvia</taxon>
        <taxon>Autobranchia</taxon>
        <taxon>Pteriomorphia</taxon>
        <taxon>Mytilida</taxon>
        <taxon>Mytiloidea</taxon>
        <taxon>Mytilidae</taxon>
        <taxon>Mytilinae</taxon>
        <taxon>Mytilus</taxon>
    </lineage>
</organism>
<evidence type="ECO:0000259" key="3">
    <source>
        <dbReference type="PROSITE" id="PS50119"/>
    </source>
</evidence>
<dbReference type="Gene3D" id="3.30.160.60">
    <property type="entry name" value="Classic Zinc Finger"/>
    <property type="match status" value="1"/>
</dbReference>
<dbReference type="PROSITE" id="PS50119">
    <property type="entry name" value="ZF_BBOX"/>
    <property type="match status" value="1"/>
</dbReference>
<dbReference type="CDD" id="cd19757">
    <property type="entry name" value="Bbox1"/>
    <property type="match status" value="1"/>
</dbReference>
<dbReference type="Gene3D" id="2.120.10.30">
    <property type="entry name" value="TolB, C-terminal domain"/>
    <property type="match status" value="1"/>
</dbReference>
<dbReference type="PANTHER" id="PTHR25462:SF296">
    <property type="entry name" value="MEIOTIC P26, ISOFORM F"/>
    <property type="match status" value="1"/>
</dbReference>
<evidence type="ECO:0000313" key="5">
    <source>
        <dbReference type="Proteomes" id="UP000596742"/>
    </source>
</evidence>
<gene>
    <name evidence="4" type="ORF">MGAL_10B050157</name>
</gene>
<feature type="domain" description="B box-type" evidence="3">
    <location>
        <begin position="3"/>
        <end position="53"/>
    </location>
</feature>
<dbReference type="InterPro" id="IPR000315">
    <property type="entry name" value="Znf_B-box"/>
</dbReference>
<name>A0A8B6CWJ4_MYTGA</name>
<dbReference type="InterPro" id="IPR011042">
    <property type="entry name" value="6-blade_b-propeller_TolB-like"/>
</dbReference>
<keyword evidence="1" id="KW-0479">Metal-binding</keyword>
<dbReference type="PANTHER" id="PTHR25462">
    <property type="entry name" value="BONUS, ISOFORM C-RELATED"/>
    <property type="match status" value="1"/>
</dbReference>
<dbReference type="AlphaFoldDB" id="A0A8B6CWJ4"/>
<dbReference type="GO" id="GO:0008270">
    <property type="term" value="F:zinc ion binding"/>
    <property type="evidence" value="ECO:0007669"/>
    <property type="project" value="UniProtKB-KW"/>
</dbReference>
<protein>
    <recommendedName>
        <fullName evidence="3">B box-type domain-containing protein</fullName>
    </recommendedName>
</protein>
<keyword evidence="1" id="KW-0862">Zinc</keyword>
<dbReference type="SUPFAM" id="SSF101898">
    <property type="entry name" value="NHL repeat"/>
    <property type="match status" value="1"/>
</dbReference>
<dbReference type="SUPFAM" id="SSF57845">
    <property type="entry name" value="B-box zinc-binding domain"/>
    <property type="match status" value="1"/>
</dbReference>
<dbReference type="EMBL" id="UYJE01002512">
    <property type="protein sequence ID" value="VDI11419.1"/>
    <property type="molecule type" value="Genomic_DNA"/>
</dbReference>
<evidence type="ECO:0000256" key="1">
    <source>
        <dbReference type="PROSITE-ProRule" id="PRU00024"/>
    </source>
</evidence>
<comment type="caution">
    <text evidence="4">The sequence shown here is derived from an EMBL/GenBank/DDBJ whole genome shotgun (WGS) entry which is preliminary data.</text>
</comment>
<evidence type="ECO:0000313" key="4">
    <source>
        <dbReference type="EMBL" id="VDI11419.1"/>
    </source>
</evidence>
<feature type="coiled-coil region" evidence="2">
    <location>
        <begin position="182"/>
        <end position="209"/>
    </location>
</feature>
<keyword evidence="2" id="KW-0175">Coiled coil</keyword>
<reference evidence="4" key="1">
    <citation type="submission" date="2018-11" db="EMBL/GenBank/DDBJ databases">
        <authorList>
            <person name="Alioto T."/>
            <person name="Alioto T."/>
        </authorList>
    </citation>
    <scope>NUCLEOTIDE SEQUENCE</scope>
</reference>